<dbReference type="PROSITE" id="PS51419">
    <property type="entry name" value="RAB"/>
    <property type="match status" value="1"/>
</dbReference>
<keyword evidence="2" id="KW-0547">Nucleotide-binding</keyword>
<dbReference type="GO" id="GO:0003924">
    <property type="term" value="F:GTPase activity"/>
    <property type="evidence" value="ECO:0007669"/>
    <property type="project" value="InterPro"/>
</dbReference>
<comment type="caution">
    <text evidence="5">The sequence shown here is derived from an EMBL/GenBank/DDBJ whole genome shotgun (WGS) entry which is preliminary data.</text>
</comment>
<organism evidence="5 6">
    <name type="scientific">Cronartium quercuum f. sp. fusiforme G11</name>
    <dbReference type="NCBI Taxonomy" id="708437"/>
    <lineage>
        <taxon>Eukaryota</taxon>
        <taxon>Fungi</taxon>
        <taxon>Dikarya</taxon>
        <taxon>Basidiomycota</taxon>
        <taxon>Pucciniomycotina</taxon>
        <taxon>Pucciniomycetes</taxon>
        <taxon>Pucciniales</taxon>
        <taxon>Coleosporiaceae</taxon>
        <taxon>Cronartium</taxon>
    </lineage>
</organism>
<evidence type="ECO:0000313" key="5">
    <source>
        <dbReference type="EMBL" id="KAG0146376.1"/>
    </source>
</evidence>
<dbReference type="PRINTS" id="PR00449">
    <property type="entry name" value="RASTRNSFRMNG"/>
</dbReference>
<dbReference type="PANTHER" id="PTHR24070">
    <property type="entry name" value="RAS, DI-RAS, AND RHEB FAMILY MEMBERS OF SMALL GTPASE SUPERFAMILY"/>
    <property type="match status" value="1"/>
</dbReference>
<feature type="region of interest" description="Disordered" evidence="4">
    <location>
        <begin position="176"/>
        <end position="207"/>
    </location>
</feature>
<accession>A0A9P6TBL0</accession>
<evidence type="ECO:0000256" key="2">
    <source>
        <dbReference type="ARBA" id="ARBA00022741"/>
    </source>
</evidence>
<sequence>MKEYKIVIMGGGGVGKSALTVQFVHDMFVERYDPTIEDSYRKIITVDGNKVTVEILDTAGTEQFVALHSLYVKSGDGFLLVFALNTLDSIHELEALHESIVRIKEAEGYTDKIPIVLCGNKCDLEERTVQRSWAVGLSQEWGGVPYYETSARKRINVEEVIADLVRQIIKADRLGHLHPGGGHSRNGLGGKKRRGKRVSPSGGCMIL</sequence>
<dbReference type="SUPFAM" id="SSF52540">
    <property type="entry name" value="P-loop containing nucleoside triphosphate hydrolases"/>
    <property type="match status" value="1"/>
</dbReference>
<dbReference type="Gene3D" id="3.40.50.300">
    <property type="entry name" value="P-loop containing nucleotide triphosphate hydrolases"/>
    <property type="match status" value="1"/>
</dbReference>
<dbReference type="EMBL" id="MU167262">
    <property type="protein sequence ID" value="KAG0146376.1"/>
    <property type="molecule type" value="Genomic_DNA"/>
</dbReference>
<dbReference type="SMART" id="SM00173">
    <property type="entry name" value="RAS"/>
    <property type="match status" value="1"/>
</dbReference>
<dbReference type="Proteomes" id="UP000886653">
    <property type="component" value="Unassembled WGS sequence"/>
</dbReference>
<dbReference type="GO" id="GO:0005886">
    <property type="term" value="C:plasma membrane"/>
    <property type="evidence" value="ECO:0007669"/>
    <property type="project" value="UniProtKB-SubCell"/>
</dbReference>
<evidence type="ECO:0000256" key="4">
    <source>
        <dbReference type="SAM" id="MobiDB-lite"/>
    </source>
</evidence>
<keyword evidence="6" id="KW-1185">Reference proteome</keyword>
<dbReference type="AlphaFoldDB" id="A0A9P6TBL0"/>
<dbReference type="InterPro" id="IPR020849">
    <property type="entry name" value="Small_GTPase_Ras-type"/>
</dbReference>
<reference evidence="5" key="1">
    <citation type="submission" date="2013-11" db="EMBL/GenBank/DDBJ databases">
        <title>Genome sequence of the fusiform rust pathogen reveals effectors for host alternation and coevolution with pine.</title>
        <authorList>
            <consortium name="DOE Joint Genome Institute"/>
            <person name="Smith K."/>
            <person name="Pendleton A."/>
            <person name="Kubisiak T."/>
            <person name="Anderson C."/>
            <person name="Salamov A."/>
            <person name="Aerts A."/>
            <person name="Riley R."/>
            <person name="Clum A."/>
            <person name="Lindquist E."/>
            <person name="Ence D."/>
            <person name="Campbell M."/>
            <person name="Kronenberg Z."/>
            <person name="Feau N."/>
            <person name="Dhillon B."/>
            <person name="Hamelin R."/>
            <person name="Burleigh J."/>
            <person name="Smith J."/>
            <person name="Yandell M."/>
            <person name="Nelson C."/>
            <person name="Grigoriev I."/>
            <person name="Davis J."/>
        </authorList>
    </citation>
    <scope>NUCLEOTIDE SEQUENCE</scope>
    <source>
        <strain evidence="5">G11</strain>
    </source>
</reference>
<dbReference type="InterPro" id="IPR005225">
    <property type="entry name" value="Small_GTP-bd"/>
</dbReference>
<protein>
    <submittedName>
        <fullName evidence="5">Uncharacterized protein</fullName>
    </submittedName>
</protein>
<comment type="subcellular location">
    <subcellularLocation>
        <location evidence="1">Cell membrane</location>
        <topology evidence="1">Lipid-anchor</topology>
        <orientation evidence="1">Cytoplasmic side</orientation>
    </subcellularLocation>
</comment>
<dbReference type="InterPro" id="IPR027417">
    <property type="entry name" value="P-loop_NTPase"/>
</dbReference>
<evidence type="ECO:0000256" key="3">
    <source>
        <dbReference type="ARBA" id="ARBA00023134"/>
    </source>
</evidence>
<proteinExistence type="predicted"/>
<keyword evidence="3" id="KW-0342">GTP-binding</keyword>
<dbReference type="GO" id="GO:0007165">
    <property type="term" value="P:signal transduction"/>
    <property type="evidence" value="ECO:0007669"/>
    <property type="project" value="InterPro"/>
</dbReference>
<dbReference type="NCBIfam" id="TIGR00231">
    <property type="entry name" value="small_GTP"/>
    <property type="match status" value="1"/>
</dbReference>
<dbReference type="FunFam" id="3.40.50.300:FF:002075">
    <property type="entry name" value="Probable RSR1-GTP-binding protein"/>
    <property type="match status" value="1"/>
</dbReference>
<dbReference type="SMART" id="SM00174">
    <property type="entry name" value="RHO"/>
    <property type="match status" value="1"/>
</dbReference>
<feature type="compositionally biased region" description="Gly residues" evidence="4">
    <location>
        <begin position="178"/>
        <end position="189"/>
    </location>
</feature>
<dbReference type="PROSITE" id="PS51421">
    <property type="entry name" value="RAS"/>
    <property type="match status" value="1"/>
</dbReference>
<evidence type="ECO:0000313" key="6">
    <source>
        <dbReference type="Proteomes" id="UP000886653"/>
    </source>
</evidence>
<dbReference type="Pfam" id="PF00071">
    <property type="entry name" value="Ras"/>
    <property type="match status" value="1"/>
</dbReference>
<dbReference type="SMART" id="SM00176">
    <property type="entry name" value="RAN"/>
    <property type="match status" value="1"/>
</dbReference>
<dbReference type="PROSITE" id="PS51420">
    <property type="entry name" value="RHO"/>
    <property type="match status" value="1"/>
</dbReference>
<dbReference type="OrthoDB" id="5976022at2759"/>
<gene>
    <name evidence="5" type="ORF">CROQUDRAFT_671232</name>
</gene>
<dbReference type="InterPro" id="IPR001806">
    <property type="entry name" value="Small_GTPase"/>
</dbReference>
<dbReference type="GO" id="GO:0005525">
    <property type="term" value="F:GTP binding"/>
    <property type="evidence" value="ECO:0007669"/>
    <property type="project" value="UniProtKB-KW"/>
</dbReference>
<name>A0A9P6TBL0_9BASI</name>
<evidence type="ECO:0000256" key="1">
    <source>
        <dbReference type="ARBA" id="ARBA00004342"/>
    </source>
</evidence>
<dbReference type="SMART" id="SM00175">
    <property type="entry name" value="RAB"/>
    <property type="match status" value="1"/>
</dbReference>